<dbReference type="Proteomes" id="UP000053820">
    <property type="component" value="Unassembled WGS sequence"/>
</dbReference>
<dbReference type="SUPFAM" id="SSF52047">
    <property type="entry name" value="RNI-like"/>
    <property type="match status" value="1"/>
</dbReference>
<dbReference type="EMBL" id="KN839844">
    <property type="protein sequence ID" value="KIJ65177.1"/>
    <property type="molecule type" value="Genomic_DNA"/>
</dbReference>
<feature type="region of interest" description="Disordered" evidence="1">
    <location>
        <begin position="149"/>
        <end position="169"/>
    </location>
</feature>
<sequence>MSDGRSTQKSRLRRLFEIPSMHAPMTHLTTLTLTGLWRIDLPLLGTISRAFPSLVSLHLSCSEHLDVSCCWLCFEESSSAAMHSPIPNQFATVTKLTTEFARALKPLTKLSDLHLGIFLSDEDMVEAHLEHYDSPRAYERTLRTTFGPTAAVPHTGTTLSQSETPNRGHAEQVSYTIDEEDSDVEPAHEDSDALPPFPHGPDLCPICSLLVSAPEVRTRELEASLALARKLKTLKTIGWSSFFSWKKPPSGIEKIGDWARTTKTYILRADGRVRVRRRPWE</sequence>
<dbReference type="AlphaFoldDB" id="A0A0C9WGC3"/>
<organism evidence="2 3">
    <name type="scientific">Hydnomerulius pinastri MD-312</name>
    <dbReference type="NCBI Taxonomy" id="994086"/>
    <lineage>
        <taxon>Eukaryota</taxon>
        <taxon>Fungi</taxon>
        <taxon>Dikarya</taxon>
        <taxon>Basidiomycota</taxon>
        <taxon>Agaricomycotina</taxon>
        <taxon>Agaricomycetes</taxon>
        <taxon>Agaricomycetidae</taxon>
        <taxon>Boletales</taxon>
        <taxon>Boletales incertae sedis</taxon>
        <taxon>Leucogyrophana</taxon>
    </lineage>
</organism>
<proteinExistence type="predicted"/>
<evidence type="ECO:0000256" key="1">
    <source>
        <dbReference type="SAM" id="MobiDB-lite"/>
    </source>
</evidence>
<dbReference type="OrthoDB" id="3159295at2759"/>
<dbReference type="HOGENOM" id="CLU_056227_1_0_1"/>
<reference evidence="2 3" key="1">
    <citation type="submission" date="2014-04" db="EMBL/GenBank/DDBJ databases">
        <title>Evolutionary Origins and Diversification of the Mycorrhizal Mutualists.</title>
        <authorList>
            <consortium name="DOE Joint Genome Institute"/>
            <consortium name="Mycorrhizal Genomics Consortium"/>
            <person name="Kohler A."/>
            <person name="Kuo A."/>
            <person name="Nagy L.G."/>
            <person name="Floudas D."/>
            <person name="Copeland A."/>
            <person name="Barry K.W."/>
            <person name="Cichocki N."/>
            <person name="Veneault-Fourrey C."/>
            <person name="LaButti K."/>
            <person name="Lindquist E.A."/>
            <person name="Lipzen A."/>
            <person name="Lundell T."/>
            <person name="Morin E."/>
            <person name="Murat C."/>
            <person name="Riley R."/>
            <person name="Ohm R."/>
            <person name="Sun H."/>
            <person name="Tunlid A."/>
            <person name="Henrissat B."/>
            <person name="Grigoriev I.V."/>
            <person name="Hibbett D.S."/>
            <person name="Martin F."/>
        </authorList>
    </citation>
    <scope>NUCLEOTIDE SEQUENCE [LARGE SCALE GENOMIC DNA]</scope>
    <source>
        <strain evidence="2 3">MD-312</strain>
    </source>
</reference>
<evidence type="ECO:0000313" key="3">
    <source>
        <dbReference type="Proteomes" id="UP000053820"/>
    </source>
</evidence>
<keyword evidence="3" id="KW-1185">Reference proteome</keyword>
<gene>
    <name evidence="2" type="ORF">HYDPIDRAFT_187524</name>
</gene>
<evidence type="ECO:0000313" key="2">
    <source>
        <dbReference type="EMBL" id="KIJ65177.1"/>
    </source>
</evidence>
<protein>
    <submittedName>
        <fullName evidence="2">Uncharacterized protein</fullName>
    </submittedName>
</protein>
<name>A0A0C9WGC3_9AGAM</name>
<feature type="compositionally biased region" description="Polar residues" evidence="1">
    <location>
        <begin position="155"/>
        <end position="165"/>
    </location>
</feature>
<accession>A0A0C9WGC3</accession>